<dbReference type="InterPro" id="IPR000315">
    <property type="entry name" value="Znf_B-box"/>
</dbReference>
<keyword evidence="4" id="KW-0812">Transmembrane</keyword>
<keyword evidence="3" id="KW-0863">Zinc-finger</keyword>
<dbReference type="Proteomes" id="UP001178507">
    <property type="component" value="Unassembled WGS sequence"/>
</dbReference>
<evidence type="ECO:0000256" key="1">
    <source>
        <dbReference type="ARBA" id="ARBA00022691"/>
    </source>
</evidence>
<feature type="transmembrane region" description="Helical" evidence="4">
    <location>
        <begin position="433"/>
        <end position="452"/>
    </location>
</feature>
<dbReference type="SUPFAM" id="SSF118196">
    <property type="entry name" value="YaeB-like"/>
    <property type="match status" value="1"/>
</dbReference>
<dbReference type="GO" id="GO:0008270">
    <property type="term" value="F:zinc ion binding"/>
    <property type="evidence" value="ECO:0007669"/>
    <property type="project" value="UniProtKB-KW"/>
</dbReference>
<sequence>MSASSARLGAALAVPLAALAAALAALVLERRKRQEAEAAAERAARLRDEERKGRIRAEQELRRRAGETGDAEREESFNFNAIGTFRSCYRQRCGAPRQSNLVQDSLAVLHCVKDLNPEAALQGLKDFSHVWVLYVFHENTNSLRETKSARRRGQGQGRVPLWQGLVMKVSPPRCPELRVGVLACRTPHRPNPIGLSLARVVQVKADQGVLVLGGLDVIDGTPCLDIKPYLPSFEAIDAQVPQWVQKSYEEPMMEVQWSPVAQELLSQLEPSQLPPFQSTSELMKAIQGTLALDIRSPVQKDRHPNPGTFSDAAFFTGDLWFHELHITYSLLPRGNLASVRVEDVQKEKKTPGIVEAAYKQIASWLPWNLAVRAKDAKCGNCKVTAEVYCVDCKKVMCKFCTTLLHHPDTKNEQHSLEDIVKENEDGVMPEVKIISPILLDLILVAAGMFFYFSSAGISPEYFSGASYCPGLARVRYWTARFDANVFFYFKNELAQYCDWEDSYWRFFMDTWIRSVLTNTDSWILLFASFLKAATFEEFLRIIITPVVAAVYATLAYIVRSIEFWLHKILYERLEGSTHTVTKLLQRLSRVVQFIRVSSKLGIDSVELAPPTHRRKRPASDIAEYFVYAWRRRFRLLDYYRAQARAVCNLLLKGSLLAATALRIFCILFGGTPLLSLAHLLGFGDRADRHRDWFTEVTGTPVNHGKAYYWTDQIFSVIGHEVVLANMAFLQGYFSKTAWVALESSMSLYPLLMRLWPILTIFLARWMWGQFIQRQKDNFKIEWKKKYSKEGCNNCGLRD</sequence>
<dbReference type="InterPro" id="IPR023370">
    <property type="entry name" value="TrmO-like_N"/>
</dbReference>
<feature type="transmembrane region" description="Helical" evidence="4">
    <location>
        <begin position="515"/>
        <end position="532"/>
    </location>
</feature>
<organism evidence="7 8">
    <name type="scientific">Effrenium voratum</name>
    <dbReference type="NCBI Taxonomy" id="2562239"/>
    <lineage>
        <taxon>Eukaryota</taxon>
        <taxon>Sar</taxon>
        <taxon>Alveolata</taxon>
        <taxon>Dinophyceae</taxon>
        <taxon>Suessiales</taxon>
        <taxon>Symbiodiniaceae</taxon>
        <taxon>Effrenium</taxon>
    </lineage>
</organism>
<dbReference type="InterPro" id="IPR040372">
    <property type="entry name" value="YaeB-like"/>
</dbReference>
<dbReference type="CDD" id="cd19757">
    <property type="entry name" value="Bbox1"/>
    <property type="match status" value="1"/>
</dbReference>
<evidence type="ECO:0000313" key="7">
    <source>
        <dbReference type="EMBL" id="CAJ1407799.1"/>
    </source>
</evidence>
<dbReference type="AlphaFoldDB" id="A0AA36JMM7"/>
<keyword evidence="8" id="KW-1185">Reference proteome</keyword>
<name>A0AA36JMM7_9DINO</name>
<keyword evidence="4" id="KW-0472">Membrane</keyword>
<gene>
    <name evidence="7" type="ORF">EVOR1521_LOCUS29408</name>
</gene>
<keyword evidence="3" id="KW-0862">Zinc</keyword>
<feature type="domain" description="B box-type" evidence="5">
    <location>
        <begin position="373"/>
        <end position="419"/>
    </location>
</feature>
<dbReference type="EMBL" id="CAUJNA010003691">
    <property type="protein sequence ID" value="CAJ1407799.1"/>
    <property type="molecule type" value="Genomic_DNA"/>
</dbReference>
<keyword evidence="4" id="KW-1133">Transmembrane helix</keyword>
<accession>A0AA36JMM7</accession>
<evidence type="ECO:0008006" key="9">
    <source>
        <dbReference type="Google" id="ProtNLM"/>
    </source>
</evidence>
<proteinExistence type="inferred from homology"/>
<dbReference type="InterPro" id="IPR036414">
    <property type="entry name" value="YaeB_N_sf"/>
</dbReference>
<dbReference type="Gene3D" id="2.40.30.70">
    <property type="entry name" value="YaeB-like"/>
    <property type="match status" value="1"/>
</dbReference>
<evidence type="ECO:0000259" key="5">
    <source>
        <dbReference type="PROSITE" id="PS50119"/>
    </source>
</evidence>
<feature type="transmembrane region" description="Helical" evidence="4">
    <location>
        <begin position="747"/>
        <end position="767"/>
    </location>
</feature>
<evidence type="ECO:0000313" key="8">
    <source>
        <dbReference type="Proteomes" id="UP001178507"/>
    </source>
</evidence>
<feature type="domain" description="TsaA-like" evidence="6">
    <location>
        <begin position="79"/>
        <end position="238"/>
    </location>
</feature>
<dbReference type="CDD" id="cd09281">
    <property type="entry name" value="UPF0066"/>
    <property type="match status" value="1"/>
</dbReference>
<dbReference type="Pfam" id="PF01980">
    <property type="entry name" value="TrmO_N"/>
    <property type="match status" value="1"/>
</dbReference>
<dbReference type="PANTHER" id="PTHR12818">
    <property type="entry name" value="TRNA (ADENINE(37)-N6)-METHYLTRANSFERASE"/>
    <property type="match status" value="1"/>
</dbReference>
<feature type="transmembrane region" description="Helical" evidence="4">
    <location>
        <begin position="538"/>
        <end position="558"/>
    </location>
</feature>
<evidence type="ECO:0000256" key="4">
    <source>
        <dbReference type="SAM" id="Phobius"/>
    </source>
</evidence>
<protein>
    <recommendedName>
        <fullName evidence="9">TsaA-like domain-containing protein</fullName>
    </recommendedName>
</protein>
<evidence type="ECO:0000256" key="3">
    <source>
        <dbReference type="PROSITE-ProRule" id="PRU00024"/>
    </source>
</evidence>
<dbReference type="InterPro" id="IPR036413">
    <property type="entry name" value="YaeB-like_sf"/>
</dbReference>
<keyword evidence="3" id="KW-0479">Metal-binding</keyword>
<evidence type="ECO:0000256" key="2">
    <source>
        <dbReference type="ARBA" id="ARBA00033753"/>
    </source>
</evidence>
<dbReference type="PROSITE" id="PS50119">
    <property type="entry name" value="ZF_BBOX"/>
    <property type="match status" value="1"/>
</dbReference>
<keyword evidence="1" id="KW-0949">S-adenosyl-L-methionine</keyword>
<comment type="similarity">
    <text evidence="2">Belongs to the tRNA methyltransferase O family.</text>
</comment>
<dbReference type="PROSITE" id="PS51668">
    <property type="entry name" value="TSAA_2"/>
    <property type="match status" value="1"/>
</dbReference>
<dbReference type="NCBIfam" id="TIGR00104">
    <property type="entry name" value="tRNA_TsaA"/>
    <property type="match status" value="1"/>
</dbReference>
<dbReference type="PANTHER" id="PTHR12818:SF0">
    <property type="entry name" value="TRNA (ADENINE(37)-N6)-METHYLTRANSFERASE"/>
    <property type="match status" value="1"/>
</dbReference>
<reference evidence="7" key="1">
    <citation type="submission" date="2023-08" db="EMBL/GenBank/DDBJ databases">
        <authorList>
            <person name="Chen Y."/>
            <person name="Shah S."/>
            <person name="Dougan E. K."/>
            <person name="Thang M."/>
            <person name="Chan C."/>
        </authorList>
    </citation>
    <scope>NUCLEOTIDE SEQUENCE</scope>
</reference>
<comment type="caution">
    <text evidence="7">The sequence shown here is derived from an EMBL/GenBank/DDBJ whole genome shotgun (WGS) entry which is preliminary data.</text>
</comment>
<evidence type="ECO:0000259" key="6">
    <source>
        <dbReference type="PROSITE" id="PS51668"/>
    </source>
</evidence>